<reference evidence="5 6" key="1">
    <citation type="journal article" date="2016" name="Sci. Rep.">
        <title>Penicillium arizonense, a new, genome sequenced fungal species, reveals a high chemical diversity in secreted metabolites.</title>
        <authorList>
            <person name="Grijseels S."/>
            <person name="Nielsen J.C."/>
            <person name="Randelovic M."/>
            <person name="Nielsen J."/>
            <person name="Nielsen K.F."/>
            <person name="Workman M."/>
            <person name="Frisvad J.C."/>
        </authorList>
    </citation>
    <scope>NUCLEOTIDE SEQUENCE [LARGE SCALE GENOMIC DNA]</scope>
    <source>
        <strain evidence="5 6">CBS 141311</strain>
    </source>
</reference>
<keyword evidence="1" id="KW-0507">mRNA processing</keyword>
<dbReference type="PANTHER" id="PTHR23148:SF0">
    <property type="entry name" value="SERINE_ARGININE REPETITIVE MATRIX PROTEIN 1"/>
    <property type="match status" value="1"/>
</dbReference>
<keyword evidence="2" id="KW-0175">Coiled coil</keyword>
<dbReference type="PROSITE" id="PS51025">
    <property type="entry name" value="PWI"/>
    <property type="match status" value="1"/>
</dbReference>
<dbReference type="Proteomes" id="UP000177622">
    <property type="component" value="Unassembled WGS sequence"/>
</dbReference>
<dbReference type="Pfam" id="PF01480">
    <property type="entry name" value="PWI"/>
    <property type="match status" value="1"/>
</dbReference>
<dbReference type="Gene3D" id="1.20.1390.10">
    <property type="entry name" value="PWI domain"/>
    <property type="match status" value="1"/>
</dbReference>
<dbReference type="GO" id="GO:0005681">
    <property type="term" value="C:spliceosomal complex"/>
    <property type="evidence" value="ECO:0007669"/>
    <property type="project" value="TreeGrafter"/>
</dbReference>
<dbReference type="AlphaFoldDB" id="A0A1F5LMW4"/>
<proteinExistence type="predicted"/>
<dbReference type="GeneID" id="34575392"/>
<dbReference type="SMART" id="SM00311">
    <property type="entry name" value="PWI"/>
    <property type="match status" value="1"/>
</dbReference>
<dbReference type="RefSeq" id="XP_022489705.1">
    <property type="nucleotide sequence ID" value="XM_022630658.1"/>
</dbReference>
<evidence type="ECO:0000256" key="2">
    <source>
        <dbReference type="SAM" id="Coils"/>
    </source>
</evidence>
<dbReference type="InterPro" id="IPR036483">
    <property type="entry name" value="PWI_dom_sf"/>
</dbReference>
<dbReference type="OrthoDB" id="163257at2759"/>
<evidence type="ECO:0000256" key="1">
    <source>
        <dbReference type="ARBA" id="ARBA00022664"/>
    </source>
</evidence>
<dbReference type="EMBL" id="LXJU01000006">
    <property type="protein sequence ID" value="OGE54269.1"/>
    <property type="molecule type" value="Genomic_DNA"/>
</dbReference>
<sequence>MASSVDAKLLKQTKFPPEFNRKVDMTKVNIEVMKKWIAKRISEILGNEDDVVIEMCFGHLEGPRYPDIKSLQIQLTGFLDKDTPKFCQELWSLCLSGQENPQGVPKELLEAKKLELIQEKLEAEKAAEASRRQKEQEQTHAKSVRIVEEQGEEAVAVEVEILTGDLPLLETGTMVDTAKLGPGVTLTLTFRLITAEVVGHLGPLHNLALDPRNSHPPAATAMRPANDTVNAVAAPQAIQPPRIDADVEDREGAVRTTVTVLDPLPAVMHPAHVPPEETAADETPLVPDLPLAPAVQEDPTGPVTATLDA</sequence>
<dbReference type="GO" id="GO:0048024">
    <property type="term" value="P:regulation of mRNA splicing, via spliceosome"/>
    <property type="evidence" value="ECO:0007669"/>
    <property type="project" value="TreeGrafter"/>
</dbReference>
<dbReference type="GO" id="GO:0006397">
    <property type="term" value="P:mRNA processing"/>
    <property type="evidence" value="ECO:0007669"/>
    <property type="project" value="UniProtKB-KW"/>
</dbReference>
<evidence type="ECO:0000313" key="5">
    <source>
        <dbReference type="EMBL" id="OGE54269.1"/>
    </source>
</evidence>
<name>A0A1F5LMW4_PENAI</name>
<evidence type="ECO:0000259" key="4">
    <source>
        <dbReference type="PROSITE" id="PS51025"/>
    </source>
</evidence>
<keyword evidence="6" id="KW-1185">Reference proteome</keyword>
<evidence type="ECO:0000256" key="3">
    <source>
        <dbReference type="SAM" id="MobiDB-lite"/>
    </source>
</evidence>
<dbReference type="GO" id="GO:0003723">
    <property type="term" value="F:RNA binding"/>
    <property type="evidence" value="ECO:0007669"/>
    <property type="project" value="TreeGrafter"/>
</dbReference>
<feature type="domain" description="PWI" evidence="4">
    <location>
        <begin position="12"/>
        <end position="111"/>
    </location>
</feature>
<gene>
    <name evidence="5" type="ORF">PENARI_c006G11963</name>
</gene>
<protein>
    <recommendedName>
        <fullName evidence="4">PWI domain-containing protein</fullName>
    </recommendedName>
</protein>
<dbReference type="SUPFAM" id="SSF101233">
    <property type="entry name" value="PWI domain"/>
    <property type="match status" value="1"/>
</dbReference>
<dbReference type="STRING" id="1835702.A0A1F5LMW4"/>
<feature type="region of interest" description="Disordered" evidence="3">
    <location>
        <begin position="277"/>
        <end position="309"/>
    </location>
</feature>
<dbReference type="PANTHER" id="PTHR23148">
    <property type="entry name" value="SERINE/ARGININE REGULATED NUCLEAR MATRIX PROTEIN"/>
    <property type="match status" value="1"/>
</dbReference>
<accession>A0A1F5LMW4</accession>
<evidence type="ECO:0000313" key="6">
    <source>
        <dbReference type="Proteomes" id="UP000177622"/>
    </source>
</evidence>
<feature type="compositionally biased region" description="Low complexity" evidence="3">
    <location>
        <begin position="284"/>
        <end position="295"/>
    </location>
</feature>
<dbReference type="InterPro" id="IPR052225">
    <property type="entry name" value="Ser/Arg_repetitive_matrix"/>
</dbReference>
<feature type="coiled-coil region" evidence="2">
    <location>
        <begin position="106"/>
        <end position="138"/>
    </location>
</feature>
<comment type="caution">
    <text evidence="5">The sequence shown here is derived from an EMBL/GenBank/DDBJ whole genome shotgun (WGS) entry which is preliminary data.</text>
</comment>
<organism evidence="5 6">
    <name type="scientific">Penicillium arizonense</name>
    <dbReference type="NCBI Taxonomy" id="1835702"/>
    <lineage>
        <taxon>Eukaryota</taxon>
        <taxon>Fungi</taxon>
        <taxon>Dikarya</taxon>
        <taxon>Ascomycota</taxon>
        <taxon>Pezizomycotina</taxon>
        <taxon>Eurotiomycetes</taxon>
        <taxon>Eurotiomycetidae</taxon>
        <taxon>Eurotiales</taxon>
        <taxon>Aspergillaceae</taxon>
        <taxon>Penicillium</taxon>
    </lineage>
</organism>
<dbReference type="InterPro" id="IPR002483">
    <property type="entry name" value="PWI_dom"/>
</dbReference>